<comment type="caution">
    <text evidence="1">The sequence shown here is derived from an EMBL/GenBank/DDBJ whole genome shotgun (WGS) entry which is preliminary data.</text>
</comment>
<evidence type="ECO:0008006" key="3">
    <source>
        <dbReference type="Google" id="ProtNLM"/>
    </source>
</evidence>
<organism evidence="1 2">
    <name type="scientific">Cyclotella cryptica</name>
    <dbReference type="NCBI Taxonomy" id="29204"/>
    <lineage>
        <taxon>Eukaryota</taxon>
        <taxon>Sar</taxon>
        <taxon>Stramenopiles</taxon>
        <taxon>Ochrophyta</taxon>
        <taxon>Bacillariophyta</taxon>
        <taxon>Coscinodiscophyceae</taxon>
        <taxon>Thalassiosirophycidae</taxon>
        <taxon>Stephanodiscales</taxon>
        <taxon>Stephanodiscaceae</taxon>
        <taxon>Cyclotella</taxon>
    </lineage>
</organism>
<dbReference type="AlphaFoldDB" id="A0ABD3PVD9"/>
<gene>
    <name evidence="1" type="ORF">HJC23_011112</name>
</gene>
<name>A0ABD3PVD9_9STRA</name>
<reference evidence="1 2" key="1">
    <citation type="journal article" date="2020" name="G3 (Bethesda)">
        <title>Improved Reference Genome for Cyclotella cryptica CCMP332, a Model for Cell Wall Morphogenesis, Salinity Adaptation, and Lipid Production in Diatoms (Bacillariophyta).</title>
        <authorList>
            <person name="Roberts W.R."/>
            <person name="Downey K.M."/>
            <person name="Ruck E.C."/>
            <person name="Traller J.C."/>
            <person name="Alverson A.J."/>
        </authorList>
    </citation>
    <scope>NUCLEOTIDE SEQUENCE [LARGE SCALE GENOMIC DNA]</scope>
    <source>
        <strain evidence="1 2">CCMP332</strain>
    </source>
</reference>
<dbReference type="Proteomes" id="UP001516023">
    <property type="component" value="Unassembled WGS sequence"/>
</dbReference>
<protein>
    <recommendedName>
        <fullName evidence="3">Nitroreductase domain-containing protein</fullName>
    </recommendedName>
</protein>
<keyword evidence="2" id="KW-1185">Reference proteome</keyword>
<accession>A0ABD3PVD9</accession>
<evidence type="ECO:0000313" key="2">
    <source>
        <dbReference type="Proteomes" id="UP001516023"/>
    </source>
</evidence>
<sequence length="230" mass="25584">MSNVELVNMSPSPPSSNPRTWRFLVALDPEVNAYIIRDIDSRLNLREKAAVFEWLEGSNATFTLCMTIQVIVVCLCKQVCGGGEVNTSTDGTGEHVGSVYLPVLKGKLRDRDKTTLLDAIKNRGECNEPRRRKIPFTSQGGNRVSSYIYDELLNEVNNKISTFVEFGCADGVTTSNTYPFEKYLGWTGLCIEPNYANYLKASRTRKNAIFALVTGHPGNFTYAQMSGKCD</sequence>
<dbReference type="EMBL" id="JABMIG020000107">
    <property type="protein sequence ID" value="KAL3791983.1"/>
    <property type="molecule type" value="Genomic_DNA"/>
</dbReference>
<evidence type="ECO:0000313" key="1">
    <source>
        <dbReference type="EMBL" id="KAL3791983.1"/>
    </source>
</evidence>
<proteinExistence type="predicted"/>